<sequence>MVQPRRPRRPPARVFWVRRVAVLGTASLMVFALGRLLVGSSDGADSGPAGAGAVQAAATQTAPASSSGPEIQLPRGTKKPRKSRVPKPSVTPLAQPDGPCVPEDVVVTPEVRDPIGGGDVVIALLLRTLQSPACTFDVSARSVTLTISSGNDFIWASRQCPGAVPTTSVVARKDVATYVYVTWNAKRSDESCSRLTEWAMPGWYHVRVAVLGGEPADEQFELAAPTPATITKTVTPKPSPTPTKQTKKPKPDLR</sequence>
<name>A0A930YIK8_9ACTN</name>
<feature type="compositionally biased region" description="Basic residues" evidence="1">
    <location>
        <begin position="76"/>
        <end position="85"/>
    </location>
</feature>
<accession>A0A930YIK8</accession>
<dbReference type="RefSeq" id="WP_194696345.1">
    <property type="nucleotide sequence ID" value="NZ_JADKPO010000012.1"/>
</dbReference>
<reference evidence="2" key="1">
    <citation type="submission" date="2020-11" db="EMBL/GenBank/DDBJ databases">
        <title>Nocardioides cynanchi sp. nov., isolated from soil of rhizosphere of Cynanchum wilfordii.</title>
        <authorList>
            <person name="Lee J.-S."/>
            <person name="Suh M.K."/>
            <person name="Kim J.-S."/>
        </authorList>
    </citation>
    <scope>NUCLEOTIDE SEQUENCE</scope>
    <source>
        <strain evidence="2">KCTC 19276</strain>
    </source>
</reference>
<evidence type="ECO:0000313" key="2">
    <source>
        <dbReference type="EMBL" id="MBF4768193.1"/>
    </source>
</evidence>
<feature type="region of interest" description="Disordered" evidence="1">
    <location>
        <begin position="44"/>
        <end position="101"/>
    </location>
</feature>
<feature type="compositionally biased region" description="Low complexity" evidence="1">
    <location>
        <begin position="44"/>
        <end position="68"/>
    </location>
</feature>
<dbReference type="EMBL" id="JADKPO010000012">
    <property type="protein sequence ID" value="MBF4768193.1"/>
    <property type="molecule type" value="Genomic_DNA"/>
</dbReference>
<keyword evidence="3" id="KW-1185">Reference proteome</keyword>
<comment type="caution">
    <text evidence="2">The sequence shown here is derived from an EMBL/GenBank/DDBJ whole genome shotgun (WGS) entry which is preliminary data.</text>
</comment>
<gene>
    <name evidence="2" type="ORF">ISU10_10475</name>
</gene>
<feature type="region of interest" description="Disordered" evidence="1">
    <location>
        <begin position="224"/>
        <end position="254"/>
    </location>
</feature>
<evidence type="ECO:0000313" key="3">
    <source>
        <dbReference type="Proteomes" id="UP000660668"/>
    </source>
</evidence>
<protein>
    <submittedName>
        <fullName evidence="2">Uncharacterized protein</fullName>
    </submittedName>
</protein>
<evidence type="ECO:0000256" key="1">
    <source>
        <dbReference type="SAM" id="MobiDB-lite"/>
    </source>
</evidence>
<proteinExistence type="predicted"/>
<organism evidence="2 3">
    <name type="scientific">Nocardioides agariphilus</name>
    <dbReference type="NCBI Taxonomy" id="433664"/>
    <lineage>
        <taxon>Bacteria</taxon>
        <taxon>Bacillati</taxon>
        <taxon>Actinomycetota</taxon>
        <taxon>Actinomycetes</taxon>
        <taxon>Propionibacteriales</taxon>
        <taxon>Nocardioidaceae</taxon>
        <taxon>Nocardioides</taxon>
    </lineage>
</organism>
<dbReference type="AlphaFoldDB" id="A0A930YIK8"/>
<dbReference type="Proteomes" id="UP000660668">
    <property type="component" value="Unassembled WGS sequence"/>
</dbReference>